<protein>
    <recommendedName>
        <fullName evidence="4">Protein kinase domain-containing protein</fullName>
    </recommendedName>
</protein>
<accession>A0ABX8I202</accession>
<feature type="domain" description="Protein kinase" evidence="4">
    <location>
        <begin position="17"/>
        <end position="361"/>
    </location>
</feature>
<dbReference type="InterPro" id="IPR011009">
    <property type="entry name" value="Kinase-like_dom_sf"/>
</dbReference>
<evidence type="ECO:0000313" key="6">
    <source>
        <dbReference type="Proteomes" id="UP000825434"/>
    </source>
</evidence>
<dbReference type="PROSITE" id="PS50011">
    <property type="entry name" value="PROTEIN_KINASE_DOM"/>
    <property type="match status" value="1"/>
</dbReference>
<keyword evidence="1" id="KW-0808">Transferase</keyword>
<dbReference type="InterPro" id="IPR008271">
    <property type="entry name" value="Ser/Thr_kinase_AS"/>
</dbReference>
<dbReference type="SMART" id="SM00220">
    <property type="entry name" value="S_TKc"/>
    <property type="match status" value="1"/>
</dbReference>
<keyword evidence="1" id="KW-0418">Kinase</keyword>
<gene>
    <name evidence="5" type="ORF">CA3LBN_000672</name>
</gene>
<dbReference type="InterPro" id="IPR000719">
    <property type="entry name" value="Prot_kinase_dom"/>
</dbReference>
<reference evidence="5 6" key="1">
    <citation type="submission" date="2021-06" db="EMBL/GenBank/DDBJ databases">
        <title>Candida outbreak in Lebanon.</title>
        <authorList>
            <person name="Finianos M."/>
        </authorList>
    </citation>
    <scope>NUCLEOTIDE SEQUENCE [LARGE SCALE GENOMIC DNA]</scope>
    <source>
        <strain evidence="5">CA3LBN</strain>
    </source>
</reference>
<dbReference type="EMBL" id="CP076661">
    <property type="protein sequence ID" value="QWU86454.1"/>
    <property type="molecule type" value="Genomic_DNA"/>
</dbReference>
<dbReference type="PROSITE" id="PS00108">
    <property type="entry name" value="PROTEIN_KINASE_ST"/>
    <property type="match status" value="1"/>
</dbReference>
<dbReference type="PANTHER" id="PTHR24055">
    <property type="entry name" value="MITOGEN-ACTIVATED PROTEIN KINASE"/>
    <property type="match status" value="1"/>
</dbReference>
<dbReference type="InterPro" id="IPR050117">
    <property type="entry name" value="MAPK"/>
</dbReference>
<keyword evidence="3" id="KW-0067">ATP-binding</keyword>
<name>A0ABX8I202_9ASCO</name>
<keyword evidence="1" id="KW-0723">Serine/threonine-protein kinase</keyword>
<dbReference type="SUPFAM" id="SSF56112">
    <property type="entry name" value="Protein kinase-like (PK-like)"/>
    <property type="match status" value="1"/>
</dbReference>
<evidence type="ECO:0000313" key="5">
    <source>
        <dbReference type="EMBL" id="QWU86454.1"/>
    </source>
</evidence>
<evidence type="ECO:0000259" key="4">
    <source>
        <dbReference type="PROSITE" id="PS50011"/>
    </source>
</evidence>
<dbReference type="Pfam" id="PF05742">
    <property type="entry name" value="TANGO2"/>
    <property type="match status" value="1"/>
</dbReference>
<dbReference type="Gene3D" id="1.10.510.10">
    <property type="entry name" value="Transferase(Phosphotransferase) domain 1"/>
    <property type="match status" value="1"/>
</dbReference>
<dbReference type="Gene3D" id="3.30.200.20">
    <property type="entry name" value="Phosphorylase Kinase, domain 1"/>
    <property type="match status" value="1"/>
</dbReference>
<dbReference type="Proteomes" id="UP000825434">
    <property type="component" value="Chromosome 1"/>
</dbReference>
<dbReference type="Pfam" id="PF00069">
    <property type="entry name" value="Pkinase"/>
    <property type="match status" value="1"/>
</dbReference>
<evidence type="ECO:0000256" key="1">
    <source>
        <dbReference type="ARBA" id="ARBA00022527"/>
    </source>
</evidence>
<keyword evidence="2" id="KW-0547">Nucleotide-binding</keyword>
<proteinExistence type="predicted"/>
<organism evidence="5 6">
    <name type="scientific">Candidozyma haemuli</name>
    <dbReference type="NCBI Taxonomy" id="45357"/>
    <lineage>
        <taxon>Eukaryota</taxon>
        <taxon>Fungi</taxon>
        <taxon>Dikarya</taxon>
        <taxon>Ascomycota</taxon>
        <taxon>Saccharomycotina</taxon>
        <taxon>Pichiomycetes</taxon>
        <taxon>Metschnikowiaceae</taxon>
        <taxon>Candidozyma</taxon>
    </lineage>
</organism>
<keyword evidence="6" id="KW-1185">Reference proteome</keyword>
<dbReference type="InterPro" id="IPR008551">
    <property type="entry name" value="TANGO2"/>
</dbReference>
<sequence>MSSDEPQIRYSMLSSNFLVIHRLGLGSFGQALLAKYKKNSSSMLAPDDSKIGTMMEPVCHSAAMPHLKPHTNGLVAIKMMKTPLKKHSDYLKITEVRFIHSMSSHINLLQIHHVFIDSLSGKLCIVMEAMNQNLYQLVQKHASRSINEEVIKSMLAQVLNGVRHIHAQGFFHRDVKPENILVTPTVQYYGGVENVPPERKDDFYMVKLCDYGLARHYSNTKDLTPYVSTRWYRAPEILLRSRCYTQPIDIWAFACVAVELVNSRPLFPGANEAEQMWHVLKCLGHPTRPDPGEEAFGGYWEEGEELAENLGLYMPSTSGSSMEKILRRPGLHQLSDMLRPCFLWNPDARPTVFDLAQHDYFKGTILEEDPLHFVTSTMTDCASPETLYSDTLVNKSSDVLQNILQQKDTGYDVVSLRAPYLAEQEVYNENLSSIFGSRNAPIDPPRLNESWAYDGTSREEEPVIELASMAPFEDVSFETDSSVNHRISYEYLARPTQLATARKTSKDTQILSPLDMARPEHGTWIGITSDGRLAVLVNYREDTQIAGKVSRGILPLEYLVSDLSDDEWYDGLEERMNKKSGVTGKPTKLSEIGGFTLLYGKLELDNNSRLKPLNLMSNRGDRGKVHTREVSLDCLHDQIHRQETFALSNSLYYMPWSKVELGRKKLDSLVQRAAAEDYSREELIESCFEILSSDTYDAEVRKKGTFDQKMTELQNSIFIPPLATPYESKSAETGYAVGKYYGTRTQTVIALSKNGILHYYERDLYTGDTDKMQPREQHLQFTLGNK</sequence>
<evidence type="ECO:0000256" key="3">
    <source>
        <dbReference type="ARBA" id="ARBA00022840"/>
    </source>
</evidence>
<evidence type="ECO:0000256" key="2">
    <source>
        <dbReference type="ARBA" id="ARBA00022741"/>
    </source>
</evidence>